<gene>
    <name evidence="1" type="ORF">NCTC11179_02673</name>
</gene>
<keyword evidence="2" id="KW-1185">Reference proteome</keyword>
<dbReference type="PROSITE" id="PS51257">
    <property type="entry name" value="PROKAR_LIPOPROTEIN"/>
    <property type="match status" value="1"/>
</dbReference>
<dbReference type="InterPro" id="IPR036249">
    <property type="entry name" value="Thioredoxin-like_sf"/>
</dbReference>
<protein>
    <submittedName>
        <fullName evidence="1">Uncharacterized protein</fullName>
    </submittedName>
</protein>
<evidence type="ECO:0000313" key="1">
    <source>
        <dbReference type="EMBL" id="STZ69176.1"/>
    </source>
</evidence>
<name>A0A378U220_MYROD</name>
<dbReference type="RefSeq" id="WP_115091975.1">
    <property type="nucleotide sequence ID" value="NZ_CP068107.1"/>
</dbReference>
<accession>A0A378U220</accession>
<dbReference type="SUPFAM" id="SSF52833">
    <property type="entry name" value="Thioredoxin-like"/>
    <property type="match status" value="1"/>
</dbReference>
<reference evidence="1 2" key="1">
    <citation type="submission" date="2018-06" db="EMBL/GenBank/DDBJ databases">
        <authorList>
            <consortium name="Pathogen Informatics"/>
            <person name="Doyle S."/>
        </authorList>
    </citation>
    <scope>NUCLEOTIDE SEQUENCE [LARGE SCALE GENOMIC DNA]</scope>
    <source>
        <strain evidence="1 2">NCTC11179</strain>
    </source>
</reference>
<proteinExistence type="predicted"/>
<dbReference type="Gene3D" id="3.40.30.10">
    <property type="entry name" value="Glutaredoxin"/>
    <property type="match status" value="1"/>
</dbReference>
<dbReference type="AlphaFoldDB" id="A0A378U220"/>
<sequence length="249" mass="29232">MIKKICLLLFSLLLIACKKESSEEIYIKTYLPNILNLMPPDIDRFKKSMVINQEGNLTSWDGEILEKAYHTDDDYMFAVLGIYNKLGIYPAQITIVNKDNSERILYPGFLDINNTKIPLSEIQDWDALFYITSTNCGTCMQDYQRMNQLTTKYADKKIKFVALFDKVKNIENYKKGEIYKTDGFLNDNWIILQKNNLLPFLTEKYHDSLGVPFIFFRKDDVDLEKYFTSSRNGEIEEYISNNFENKTEE</sequence>
<dbReference type="Proteomes" id="UP000255024">
    <property type="component" value="Unassembled WGS sequence"/>
</dbReference>
<evidence type="ECO:0000313" key="2">
    <source>
        <dbReference type="Proteomes" id="UP000255024"/>
    </source>
</evidence>
<organism evidence="1 2">
    <name type="scientific">Myroides odoratus</name>
    <name type="common">Flavobacterium odoratum</name>
    <dbReference type="NCBI Taxonomy" id="256"/>
    <lineage>
        <taxon>Bacteria</taxon>
        <taxon>Pseudomonadati</taxon>
        <taxon>Bacteroidota</taxon>
        <taxon>Flavobacteriia</taxon>
        <taxon>Flavobacteriales</taxon>
        <taxon>Flavobacteriaceae</taxon>
        <taxon>Myroides</taxon>
    </lineage>
</organism>
<dbReference type="EMBL" id="UGQL01000002">
    <property type="protein sequence ID" value="STZ69176.1"/>
    <property type="molecule type" value="Genomic_DNA"/>
</dbReference>